<dbReference type="Proteomes" id="UP000231658">
    <property type="component" value="Unassembled WGS sequence"/>
</dbReference>
<evidence type="ECO:0000256" key="1">
    <source>
        <dbReference type="SAM" id="MobiDB-lite"/>
    </source>
</evidence>
<organism evidence="2 3">
    <name type="scientific">Candidatus Terasakiella magnetica</name>
    <dbReference type="NCBI Taxonomy" id="1867952"/>
    <lineage>
        <taxon>Bacteria</taxon>
        <taxon>Pseudomonadati</taxon>
        <taxon>Pseudomonadota</taxon>
        <taxon>Alphaproteobacteria</taxon>
        <taxon>Rhodospirillales</taxon>
        <taxon>Terasakiellaceae</taxon>
        <taxon>Terasakiella</taxon>
    </lineage>
</organism>
<protein>
    <submittedName>
        <fullName evidence="2">Uncharacterized protein</fullName>
    </submittedName>
</protein>
<dbReference type="STRING" id="1867952.MTBPR1_30334"/>
<feature type="compositionally biased region" description="Polar residues" evidence="1">
    <location>
        <begin position="1"/>
        <end position="11"/>
    </location>
</feature>
<name>A0A1C3RIC6_9PROT</name>
<feature type="region of interest" description="Disordered" evidence="1">
    <location>
        <begin position="1"/>
        <end position="23"/>
    </location>
</feature>
<dbReference type="EMBL" id="FLYE01000023">
    <property type="protein sequence ID" value="SCA56964.1"/>
    <property type="molecule type" value="Genomic_DNA"/>
</dbReference>
<evidence type="ECO:0000313" key="2">
    <source>
        <dbReference type="EMBL" id="SCA56964.1"/>
    </source>
</evidence>
<proteinExistence type="predicted"/>
<evidence type="ECO:0000313" key="3">
    <source>
        <dbReference type="Proteomes" id="UP000231658"/>
    </source>
</evidence>
<keyword evidence="3" id="KW-1185">Reference proteome</keyword>
<gene>
    <name evidence="2" type="ORF">MTBPR1_30334</name>
</gene>
<feature type="compositionally biased region" description="Basic and acidic residues" evidence="1">
    <location>
        <begin position="12"/>
        <end position="23"/>
    </location>
</feature>
<reference evidence="2 3" key="1">
    <citation type="submission" date="2016-07" db="EMBL/GenBank/DDBJ databases">
        <authorList>
            <person name="Lefevre C.T."/>
        </authorList>
    </citation>
    <scope>NUCLEOTIDE SEQUENCE [LARGE SCALE GENOMIC DNA]</scope>
    <source>
        <strain evidence="2">PR1</strain>
    </source>
</reference>
<sequence>MKNSGAESSTGTDKKQGVEWKKE</sequence>
<dbReference type="AlphaFoldDB" id="A0A1C3RIC6"/>
<accession>A0A1C3RIC6</accession>